<feature type="region of interest" description="Disordered" evidence="1">
    <location>
        <begin position="1"/>
        <end position="25"/>
    </location>
</feature>
<evidence type="ECO:0000256" key="1">
    <source>
        <dbReference type="SAM" id="MobiDB-lite"/>
    </source>
</evidence>
<dbReference type="AlphaFoldDB" id="A0A2J6QHX5"/>
<sequence>MSTRNTSYSSYNAEATRPSSATDSDTTTLFGTDCWQKQVLPTPYINRKRLLAKLRSRYGENGFRVQLRLNEYTVFAPDVLDEVTAPILISKPS</sequence>
<accession>A0A2J6QHX5</accession>
<keyword evidence="3" id="KW-1185">Reference proteome</keyword>
<proteinExistence type="predicted"/>
<organism evidence="2 3">
    <name type="scientific">Hyaloscypha hepaticicola</name>
    <dbReference type="NCBI Taxonomy" id="2082293"/>
    <lineage>
        <taxon>Eukaryota</taxon>
        <taxon>Fungi</taxon>
        <taxon>Dikarya</taxon>
        <taxon>Ascomycota</taxon>
        <taxon>Pezizomycotina</taxon>
        <taxon>Leotiomycetes</taxon>
        <taxon>Helotiales</taxon>
        <taxon>Hyaloscyphaceae</taxon>
        <taxon>Hyaloscypha</taxon>
    </lineage>
</organism>
<dbReference type="Proteomes" id="UP000235672">
    <property type="component" value="Unassembled WGS sequence"/>
</dbReference>
<dbReference type="OrthoDB" id="3783539at2759"/>
<reference evidence="2 3" key="1">
    <citation type="submission" date="2016-05" db="EMBL/GenBank/DDBJ databases">
        <title>A degradative enzymes factory behind the ericoid mycorrhizal symbiosis.</title>
        <authorList>
            <consortium name="DOE Joint Genome Institute"/>
            <person name="Martino E."/>
            <person name="Morin E."/>
            <person name="Grelet G."/>
            <person name="Kuo A."/>
            <person name="Kohler A."/>
            <person name="Daghino S."/>
            <person name="Barry K."/>
            <person name="Choi C."/>
            <person name="Cichocki N."/>
            <person name="Clum A."/>
            <person name="Copeland A."/>
            <person name="Hainaut M."/>
            <person name="Haridas S."/>
            <person name="Labutti K."/>
            <person name="Lindquist E."/>
            <person name="Lipzen A."/>
            <person name="Khouja H.-R."/>
            <person name="Murat C."/>
            <person name="Ohm R."/>
            <person name="Olson A."/>
            <person name="Spatafora J."/>
            <person name="Veneault-Fourrey C."/>
            <person name="Henrissat B."/>
            <person name="Grigoriev I."/>
            <person name="Martin F."/>
            <person name="Perotto S."/>
        </authorList>
    </citation>
    <scope>NUCLEOTIDE SEQUENCE [LARGE SCALE GENOMIC DNA]</scope>
    <source>
        <strain evidence="2 3">UAMH 7357</strain>
    </source>
</reference>
<evidence type="ECO:0000313" key="3">
    <source>
        <dbReference type="Proteomes" id="UP000235672"/>
    </source>
</evidence>
<dbReference type="EMBL" id="KZ613469">
    <property type="protein sequence ID" value="PMD25867.1"/>
    <property type="molecule type" value="Genomic_DNA"/>
</dbReference>
<gene>
    <name evidence="2" type="ORF">NA56DRAFT_698936</name>
</gene>
<protein>
    <submittedName>
        <fullName evidence="2">Uncharacterized protein</fullName>
    </submittedName>
</protein>
<name>A0A2J6QHX5_9HELO</name>
<evidence type="ECO:0000313" key="2">
    <source>
        <dbReference type="EMBL" id="PMD25867.1"/>
    </source>
</evidence>